<dbReference type="InterPro" id="IPR018247">
    <property type="entry name" value="EF_Hand_1_Ca_BS"/>
</dbReference>
<evidence type="ECO:0000313" key="2">
    <source>
        <dbReference type="EMBL" id="QDS98506.1"/>
    </source>
</evidence>
<keyword evidence="3" id="KW-1185">Reference proteome</keyword>
<dbReference type="PROSITE" id="PS00018">
    <property type="entry name" value="EF_HAND_1"/>
    <property type="match status" value="1"/>
</dbReference>
<dbReference type="InterPro" id="IPR013424">
    <property type="entry name" value="Ice-binding_C"/>
</dbReference>
<evidence type="ECO:0000256" key="1">
    <source>
        <dbReference type="SAM" id="SignalP"/>
    </source>
</evidence>
<proteinExistence type="predicted"/>
<feature type="signal peptide" evidence="1">
    <location>
        <begin position="1"/>
        <end position="24"/>
    </location>
</feature>
<accession>A0A517MUE2</accession>
<dbReference type="NCBIfam" id="TIGR02595">
    <property type="entry name" value="PEP_CTERM"/>
    <property type="match status" value="1"/>
</dbReference>
<dbReference type="Proteomes" id="UP000319852">
    <property type="component" value="Chromosome"/>
</dbReference>
<dbReference type="EMBL" id="CP036263">
    <property type="protein sequence ID" value="QDS98506.1"/>
    <property type="molecule type" value="Genomic_DNA"/>
</dbReference>
<protein>
    <recommendedName>
        <fullName evidence="4">PEP-CTERM protein-sorting domain-containing protein</fullName>
    </recommendedName>
</protein>
<dbReference type="OrthoDB" id="1569662at2"/>
<sequence length="300" mass="31434" precursor="true">MKFITSSIPAVAAFFLLLPISAEAQTTIIGGSIGNGDFEASESPSDPDAVTGPISFENTTNWFHANNTGPNETINFTNDSQTGGSSQANSRAGMPFQGRFQINDTPYTIGGADEVFNVSYDFGAGGGPSNWTGDEVMRIFLFTSTAAVDGDTTVNDITEIGGDNYDIGRANGDPQWTTRSAPAFYTSTAGDIGSTVYFGMEFQDPISTNLLFPRIDVINLTVGGMTGTPGDLDDDGDVDGADFLEFQRTDGSAAGLTAFQDNYGTVPALASVSAVPEPSSLLLLALTATTGLTTRQRCRG</sequence>
<gene>
    <name evidence="2" type="ORF">HG15A2_17860</name>
</gene>
<keyword evidence="1" id="KW-0732">Signal</keyword>
<reference evidence="2 3" key="1">
    <citation type="submission" date="2019-02" db="EMBL/GenBank/DDBJ databases">
        <title>Deep-cultivation of Planctomycetes and their phenomic and genomic characterization uncovers novel biology.</title>
        <authorList>
            <person name="Wiegand S."/>
            <person name="Jogler M."/>
            <person name="Boedeker C."/>
            <person name="Pinto D."/>
            <person name="Vollmers J."/>
            <person name="Rivas-Marin E."/>
            <person name="Kohn T."/>
            <person name="Peeters S.H."/>
            <person name="Heuer A."/>
            <person name="Rast P."/>
            <person name="Oberbeckmann S."/>
            <person name="Bunk B."/>
            <person name="Jeske O."/>
            <person name="Meyerdierks A."/>
            <person name="Storesund J.E."/>
            <person name="Kallscheuer N."/>
            <person name="Luecker S."/>
            <person name="Lage O.M."/>
            <person name="Pohl T."/>
            <person name="Merkel B.J."/>
            <person name="Hornburger P."/>
            <person name="Mueller R.-W."/>
            <person name="Bruemmer F."/>
            <person name="Labrenz M."/>
            <person name="Spormann A.M."/>
            <person name="Op den Camp H."/>
            <person name="Overmann J."/>
            <person name="Amann R."/>
            <person name="Jetten M.S.M."/>
            <person name="Mascher T."/>
            <person name="Medema M.H."/>
            <person name="Devos D.P."/>
            <person name="Kaster A.-K."/>
            <person name="Ovreas L."/>
            <person name="Rohde M."/>
            <person name="Galperin M.Y."/>
            <person name="Jogler C."/>
        </authorList>
    </citation>
    <scope>NUCLEOTIDE SEQUENCE [LARGE SCALE GENOMIC DNA]</scope>
    <source>
        <strain evidence="2 3">HG15A2</strain>
    </source>
</reference>
<feature type="chain" id="PRO_5022045036" description="PEP-CTERM protein-sorting domain-containing protein" evidence="1">
    <location>
        <begin position="25"/>
        <end position="300"/>
    </location>
</feature>
<name>A0A517MUE2_9BACT</name>
<dbReference type="RefSeq" id="WP_145059681.1">
    <property type="nucleotide sequence ID" value="NZ_CP036263.1"/>
</dbReference>
<evidence type="ECO:0000313" key="3">
    <source>
        <dbReference type="Proteomes" id="UP000319852"/>
    </source>
</evidence>
<dbReference type="KEGG" id="amob:HG15A2_17860"/>
<evidence type="ECO:0008006" key="4">
    <source>
        <dbReference type="Google" id="ProtNLM"/>
    </source>
</evidence>
<dbReference type="AlphaFoldDB" id="A0A517MUE2"/>
<organism evidence="2 3">
    <name type="scientific">Adhaeretor mobilis</name>
    <dbReference type="NCBI Taxonomy" id="1930276"/>
    <lineage>
        <taxon>Bacteria</taxon>
        <taxon>Pseudomonadati</taxon>
        <taxon>Planctomycetota</taxon>
        <taxon>Planctomycetia</taxon>
        <taxon>Pirellulales</taxon>
        <taxon>Lacipirellulaceae</taxon>
        <taxon>Adhaeretor</taxon>
    </lineage>
</organism>